<dbReference type="Pfam" id="PF07568">
    <property type="entry name" value="HisKA_2"/>
    <property type="match status" value="1"/>
</dbReference>
<dbReference type="GO" id="GO:0004673">
    <property type="term" value="F:protein histidine kinase activity"/>
    <property type="evidence" value="ECO:0007669"/>
    <property type="project" value="UniProtKB-EC"/>
</dbReference>
<keyword evidence="7" id="KW-0067">ATP-binding</keyword>
<name>A0A7W6JEF9_9CAUL</name>
<keyword evidence="4" id="KW-0808">Transferase</keyword>
<sequence length="258" mass="28590">MTKPEDADCPVCTGPKAAEGRPVEPQLRRKIADLERALEQCKARPDEVDPREDRWALKVREVDHRAKNSLQLAASMLMMQARSIDDLEVRDHLEAASERLQTFARLHAVLHEGTDHDGVLVRPWLEQVCKDLRMAPDVEIAVEAPDETWPAELARPIGLFIFEAVTNALKHAFPESGAGHIEVSLRRTPPFWRVEVADDGSGPPAASRSGLGTALFPIFADQLDGELMIARGLDDRGMRVGIVFAEPDGLKRAARTML</sequence>
<keyword evidence="3" id="KW-0597">Phosphoprotein</keyword>
<dbReference type="EMBL" id="JACIDM010000002">
    <property type="protein sequence ID" value="MBB4083624.1"/>
    <property type="molecule type" value="Genomic_DNA"/>
</dbReference>
<reference evidence="10 11" key="1">
    <citation type="submission" date="2020-08" db="EMBL/GenBank/DDBJ databases">
        <title>Genomic Encyclopedia of Type Strains, Phase IV (KMG-IV): sequencing the most valuable type-strain genomes for metagenomic binning, comparative biology and taxonomic classification.</title>
        <authorList>
            <person name="Goeker M."/>
        </authorList>
    </citation>
    <scope>NUCLEOTIDE SEQUENCE [LARGE SCALE GENOMIC DNA]</scope>
    <source>
        <strain evidence="10 11">DSM 23960</strain>
    </source>
</reference>
<dbReference type="InterPro" id="IPR011495">
    <property type="entry name" value="Sig_transdc_His_kin_sub2_dim/P"/>
</dbReference>
<feature type="region of interest" description="Disordered" evidence="8">
    <location>
        <begin position="1"/>
        <end position="24"/>
    </location>
</feature>
<evidence type="ECO:0000256" key="3">
    <source>
        <dbReference type="ARBA" id="ARBA00022553"/>
    </source>
</evidence>
<gene>
    <name evidence="10" type="ORF">GGR12_002490</name>
</gene>
<proteinExistence type="predicted"/>
<dbReference type="SMART" id="SM00387">
    <property type="entry name" value="HATPase_c"/>
    <property type="match status" value="1"/>
</dbReference>
<organism evidence="10 11">
    <name type="scientific">Brevundimonas lenta</name>
    <dbReference type="NCBI Taxonomy" id="424796"/>
    <lineage>
        <taxon>Bacteria</taxon>
        <taxon>Pseudomonadati</taxon>
        <taxon>Pseudomonadota</taxon>
        <taxon>Alphaproteobacteria</taxon>
        <taxon>Caulobacterales</taxon>
        <taxon>Caulobacteraceae</taxon>
        <taxon>Brevundimonas</taxon>
    </lineage>
</organism>
<evidence type="ECO:0000313" key="11">
    <source>
        <dbReference type="Proteomes" id="UP000529946"/>
    </source>
</evidence>
<dbReference type="InterPro" id="IPR003594">
    <property type="entry name" value="HATPase_dom"/>
</dbReference>
<protein>
    <recommendedName>
        <fullName evidence="2">histidine kinase</fullName>
        <ecNumber evidence="2">2.7.13.3</ecNumber>
    </recommendedName>
</protein>
<dbReference type="PANTHER" id="PTHR41523">
    <property type="entry name" value="TWO-COMPONENT SYSTEM SENSOR PROTEIN"/>
    <property type="match status" value="1"/>
</dbReference>
<dbReference type="SUPFAM" id="SSF55874">
    <property type="entry name" value="ATPase domain of HSP90 chaperone/DNA topoisomerase II/histidine kinase"/>
    <property type="match status" value="1"/>
</dbReference>
<feature type="domain" description="Histidine kinase/HSP90-like ATPase" evidence="9">
    <location>
        <begin position="152"/>
        <end position="248"/>
    </location>
</feature>
<evidence type="ECO:0000256" key="6">
    <source>
        <dbReference type="ARBA" id="ARBA00022777"/>
    </source>
</evidence>
<evidence type="ECO:0000313" key="10">
    <source>
        <dbReference type="EMBL" id="MBB4083624.1"/>
    </source>
</evidence>
<comment type="catalytic activity">
    <reaction evidence="1">
        <text>ATP + protein L-histidine = ADP + protein N-phospho-L-histidine.</text>
        <dbReference type="EC" id="2.7.13.3"/>
    </reaction>
</comment>
<evidence type="ECO:0000256" key="7">
    <source>
        <dbReference type="ARBA" id="ARBA00022840"/>
    </source>
</evidence>
<dbReference type="EC" id="2.7.13.3" evidence="2"/>
<evidence type="ECO:0000256" key="1">
    <source>
        <dbReference type="ARBA" id="ARBA00000085"/>
    </source>
</evidence>
<dbReference type="GO" id="GO:0005524">
    <property type="term" value="F:ATP binding"/>
    <property type="evidence" value="ECO:0007669"/>
    <property type="project" value="UniProtKB-KW"/>
</dbReference>
<comment type="caution">
    <text evidence="10">The sequence shown here is derived from an EMBL/GenBank/DDBJ whole genome shotgun (WGS) entry which is preliminary data.</text>
</comment>
<dbReference type="AlphaFoldDB" id="A0A7W6JEF9"/>
<dbReference type="InterPro" id="IPR036890">
    <property type="entry name" value="HATPase_C_sf"/>
</dbReference>
<evidence type="ECO:0000259" key="9">
    <source>
        <dbReference type="SMART" id="SM00387"/>
    </source>
</evidence>
<dbReference type="Proteomes" id="UP000529946">
    <property type="component" value="Unassembled WGS sequence"/>
</dbReference>
<evidence type="ECO:0000256" key="5">
    <source>
        <dbReference type="ARBA" id="ARBA00022741"/>
    </source>
</evidence>
<keyword evidence="5" id="KW-0547">Nucleotide-binding</keyword>
<dbReference type="Gene3D" id="3.30.565.10">
    <property type="entry name" value="Histidine kinase-like ATPase, C-terminal domain"/>
    <property type="match status" value="1"/>
</dbReference>
<evidence type="ECO:0000256" key="4">
    <source>
        <dbReference type="ARBA" id="ARBA00022679"/>
    </source>
</evidence>
<dbReference type="Pfam" id="PF13581">
    <property type="entry name" value="HATPase_c_2"/>
    <property type="match status" value="1"/>
</dbReference>
<dbReference type="PANTHER" id="PTHR41523:SF8">
    <property type="entry name" value="ETHYLENE RESPONSE SENSOR PROTEIN"/>
    <property type="match status" value="1"/>
</dbReference>
<accession>A0A7W6JEF9</accession>
<evidence type="ECO:0000256" key="8">
    <source>
        <dbReference type="SAM" id="MobiDB-lite"/>
    </source>
</evidence>
<evidence type="ECO:0000256" key="2">
    <source>
        <dbReference type="ARBA" id="ARBA00012438"/>
    </source>
</evidence>
<keyword evidence="6 10" id="KW-0418">Kinase</keyword>
<dbReference type="RefSeq" id="WP_183204700.1">
    <property type="nucleotide sequence ID" value="NZ_BAAAER010000007.1"/>
</dbReference>
<keyword evidence="11" id="KW-1185">Reference proteome</keyword>